<reference evidence="12 13" key="1">
    <citation type="journal article" date="2012" name="J. Bacteriol.">
        <title>Complete genome sequence of Mycoplasma wenyonii strain Massachusetts.</title>
        <authorList>
            <person name="Dos Santos A.P."/>
            <person name="Guimaraes A.M."/>
            <person name="do Nascimento N.C."/>
            <person name="Sanmiguel P.J."/>
            <person name="Messick J.B."/>
        </authorList>
    </citation>
    <scope>NUCLEOTIDE SEQUENCE [LARGE SCALE GENOMIC DNA]</scope>
    <source>
        <strain evidence="12 13">Massachusetts</strain>
    </source>
</reference>
<evidence type="ECO:0000256" key="7">
    <source>
        <dbReference type="ARBA" id="ARBA00022884"/>
    </source>
</evidence>
<dbReference type="InterPro" id="IPR046884">
    <property type="entry name" value="MnmA-like_central"/>
</dbReference>
<dbReference type="Gene3D" id="2.40.30.10">
    <property type="entry name" value="Translation factors"/>
    <property type="match status" value="1"/>
</dbReference>
<evidence type="ECO:0000256" key="1">
    <source>
        <dbReference type="ARBA" id="ARBA00011949"/>
    </source>
</evidence>
<protein>
    <recommendedName>
        <fullName evidence="1">tRNA-uridine 2-sulfurtransferase</fullName>
        <ecNumber evidence="1">2.8.1.13</ecNumber>
    </recommendedName>
</protein>
<name>I6YBI2_MYCWM</name>
<evidence type="ECO:0000256" key="9">
    <source>
        <dbReference type="ARBA" id="ARBA00051542"/>
    </source>
</evidence>
<organism evidence="12 13">
    <name type="scientific">Mycoplasma wenyonii (strain Massachusetts)</name>
    <name type="common">Eperythrozoon wenyonii</name>
    <dbReference type="NCBI Taxonomy" id="1197325"/>
    <lineage>
        <taxon>Bacteria</taxon>
        <taxon>Bacillati</taxon>
        <taxon>Mycoplasmatota</taxon>
        <taxon>Mollicutes</taxon>
        <taxon>Mycoplasmataceae</taxon>
        <taxon>Mycoplasma</taxon>
    </lineage>
</organism>
<dbReference type="SUPFAM" id="SSF52402">
    <property type="entry name" value="Adenine nucleotide alpha hydrolases-like"/>
    <property type="match status" value="1"/>
</dbReference>
<evidence type="ECO:0000256" key="5">
    <source>
        <dbReference type="ARBA" id="ARBA00022741"/>
    </source>
</evidence>
<keyword evidence="5" id="KW-0547">Nucleotide-binding</keyword>
<dbReference type="InterPro" id="IPR023382">
    <property type="entry name" value="MnmA-like_central_sf"/>
</dbReference>
<dbReference type="InterPro" id="IPR046885">
    <property type="entry name" value="MnmA-like_C"/>
</dbReference>
<keyword evidence="7" id="KW-0694">RNA-binding</keyword>
<gene>
    <name evidence="12" type="ordered locus">WEN_02865</name>
</gene>
<dbReference type="InterPro" id="IPR004506">
    <property type="entry name" value="MnmA-like"/>
</dbReference>
<dbReference type="GO" id="GO:0103016">
    <property type="term" value="F:tRNA-uridine 2-sulfurtransferase activity"/>
    <property type="evidence" value="ECO:0007669"/>
    <property type="project" value="UniProtKB-EC"/>
</dbReference>
<keyword evidence="3" id="KW-0808">Transferase</keyword>
<evidence type="ECO:0000256" key="2">
    <source>
        <dbReference type="ARBA" id="ARBA00022555"/>
    </source>
</evidence>
<dbReference type="EMBL" id="CP003703">
    <property type="protein sequence ID" value="AFN65356.1"/>
    <property type="molecule type" value="Genomic_DNA"/>
</dbReference>
<evidence type="ECO:0000313" key="13">
    <source>
        <dbReference type="Proteomes" id="UP000009005"/>
    </source>
</evidence>
<dbReference type="Gene3D" id="2.30.30.280">
    <property type="entry name" value="Adenine nucleotide alpha hydrolases-like domains"/>
    <property type="match status" value="1"/>
</dbReference>
<feature type="domain" description="tRNA-specific 2-thiouridylase MnmA-like central" evidence="11">
    <location>
        <begin position="212"/>
        <end position="269"/>
    </location>
</feature>
<evidence type="ECO:0000256" key="3">
    <source>
        <dbReference type="ARBA" id="ARBA00022679"/>
    </source>
</evidence>
<dbReference type="GO" id="GO:0002143">
    <property type="term" value="P:tRNA wobble position uridine thiolation"/>
    <property type="evidence" value="ECO:0007669"/>
    <property type="project" value="TreeGrafter"/>
</dbReference>
<evidence type="ECO:0000313" key="12">
    <source>
        <dbReference type="EMBL" id="AFN65356.1"/>
    </source>
</evidence>
<dbReference type="Pfam" id="PF03054">
    <property type="entry name" value="tRNA_Me_trans"/>
    <property type="match status" value="1"/>
</dbReference>
<comment type="catalytic activity">
    <reaction evidence="9">
        <text>S-sulfanyl-L-cysteinyl-[protein] + uridine(34) in tRNA + AH2 + ATP = 2-thiouridine(34) in tRNA + L-cysteinyl-[protein] + A + AMP + diphosphate + H(+)</text>
        <dbReference type="Rhea" id="RHEA:47032"/>
        <dbReference type="Rhea" id="RHEA-COMP:10131"/>
        <dbReference type="Rhea" id="RHEA-COMP:11726"/>
        <dbReference type="Rhea" id="RHEA-COMP:11727"/>
        <dbReference type="Rhea" id="RHEA-COMP:11728"/>
        <dbReference type="ChEBI" id="CHEBI:13193"/>
        <dbReference type="ChEBI" id="CHEBI:15378"/>
        <dbReference type="ChEBI" id="CHEBI:17499"/>
        <dbReference type="ChEBI" id="CHEBI:29950"/>
        <dbReference type="ChEBI" id="CHEBI:30616"/>
        <dbReference type="ChEBI" id="CHEBI:33019"/>
        <dbReference type="ChEBI" id="CHEBI:61963"/>
        <dbReference type="ChEBI" id="CHEBI:65315"/>
        <dbReference type="ChEBI" id="CHEBI:87170"/>
        <dbReference type="ChEBI" id="CHEBI:456215"/>
        <dbReference type="EC" id="2.8.1.13"/>
    </reaction>
</comment>
<dbReference type="GO" id="GO:0000049">
    <property type="term" value="F:tRNA binding"/>
    <property type="evidence" value="ECO:0007669"/>
    <property type="project" value="UniProtKB-KW"/>
</dbReference>
<dbReference type="CDD" id="cd01998">
    <property type="entry name" value="MnmA_TRMU-like"/>
    <property type="match status" value="1"/>
</dbReference>
<dbReference type="NCBIfam" id="TIGR00420">
    <property type="entry name" value="trmU"/>
    <property type="match status" value="1"/>
</dbReference>
<dbReference type="PANTHER" id="PTHR11933">
    <property type="entry name" value="TRNA 5-METHYLAMINOMETHYL-2-THIOURIDYLATE -METHYLTRANSFERASE"/>
    <property type="match status" value="1"/>
</dbReference>
<evidence type="ECO:0000259" key="11">
    <source>
        <dbReference type="Pfam" id="PF20259"/>
    </source>
</evidence>
<dbReference type="RefSeq" id="WP_014850065.1">
    <property type="nucleotide sequence ID" value="NC_018149.1"/>
</dbReference>
<dbReference type="Pfam" id="PF20259">
    <property type="entry name" value="tRNA_Me_trans_M"/>
    <property type="match status" value="1"/>
</dbReference>
<keyword evidence="6" id="KW-0067">ATP-binding</keyword>
<keyword evidence="2" id="KW-0820">tRNA-binding</keyword>
<evidence type="ECO:0000256" key="4">
    <source>
        <dbReference type="ARBA" id="ARBA00022694"/>
    </source>
</evidence>
<dbReference type="GO" id="GO:0005524">
    <property type="term" value="F:ATP binding"/>
    <property type="evidence" value="ECO:0007669"/>
    <property type="project" value="UniProtKB-KW"/>
</dbReference>
<sequence>MEEKKIVIALSGGVDSAVSAYLLKQQGYKVIGVHMQNWDKQLNESELEGSCQGEKDSIMAQKVASFLKIPLYIYNFTQEYWENVFKPYLSDFEKNLIGNPDLGCNSKIKFGVLLETVKKEFGKGIKLATGHYARVTEEEGIYYLESCNNPKKDQTYFLSRLTQEQLREIVFPLSEFESKSEVRRLAKEIGLPNWDKKSSAGICFIGKREFSSFLSSYVKGEGGEIIDVERAESLGKHKGLCYYSINQRKGTCVSGQREKYYVCGKENSNLLVCRESVRDKYLIKEGCLVTNLHWIYKAPKVGEQVLVKFKHTSNFISGKIEEIKSELMRLSHQASCASTPGQYVVFYSTNKKRCLGSGVYHNSI</sequence>
<dbReference type="Proteomes" id="UP000009005">
    <property type="component" value="Chromosome"/>
</dbReference>
<proteinExistence type="predicted"/>
<accession>I6YBI2</accession>
<dbReference type="EC" id="2.8.1.13" evidence="1"/>
<dbReference type="PANTHER" id="PTHR11933:SF5">
    <property type="entry name" value="MITOCHONDRIAL TRNA-SPECIFIC 2-THIOURIDYLASE 1"/>
    <property type="match status" value="1"/>
</dbReference>
<dbReference type="STRING" id="1197325.WEN_02865"/>
<dbReference type="Gene3D" id="3.40.50.620">
    <property type="entry name" value="HUPs"/>
    <property type="match status" value="1"/>
</dbReference>
<evidence type="ECO:0000256" key="6">
    <source>
        <dbReference type="ARBA" id="ARBA00022840"/>
    </source>
</evidence>
<dbReference type="NCBIfam" id="NF001138">
    <property type="entry name" value="PRK00143.1"/>
    <property type="match status" value="1"/>
</dbReference>
<keyword evidence="8" id="KW-1015">Disulfide bond</keyword>
<dbReference type="KEGG" id="mwe:WEN_02865"/>
<evidence type="ECO:0000259" key="10">
    <source>
        <dbReference type="Pfam" id="PF20258"/>
    </source>
</evidence>
<dbReference type="AlphaFoldDB" id="I6YBI2"/>
<keyword evidence="13" id="KW-1185">Reference proteome</keyword>
<dbReference type="PATRIC" id="fig|1197325.3.peg.616"/>
<dbReference type="InterPro" id="IPR014729">
    <property type="entry name" value="Rossmann-like_a/b/a_fold"/>
</dbReference>
<feature type="domain" description="tRNA-specific 2-thiouridylase MnmA-like C-terminal" evidence="10">
    <location>
        <begin position="285"/>
        <end position="359"/>
    </location>
</feature>
<dbReference type="HOGENOM" id="CLU_035188_1_0_14"/>
<dbReference type="Pfam" id="PF20258">
    <property type="entry name" value="tRNA_Me_trans_C"/>
    <property type="match status" value="1"/>
</dbReference>
<evidence type="ECO:0000256" key="8">
    <source>
        <dbReference type="ARBA" id="ARBA00023157"/>
    </source>
</evidence>
<keyword evidence="4" id="KW-0819">tRNA processing</keyword>